<dbReference type="EMBL" id="PFAR01000027">
    <property type="protein sequence ID" value="PIR93161.1"/>
    <property type="molecule type" value="Genomic_DNA"/>
</dbReference>
<accession>A0A2H0V238</accession>
<evidence type="ECO:0000313" key="3">
    <source>
        <dbReference type="Proteomes" id="UP000228626"/>
    </source>
</evidence>
<reference evidence="3" key="1">
    <citation type="submission" date="2017-09" db="EMBL/GenBank/DDBJ databases">
        <title>Depth-based differentiation of microbial function through sediment-hosted aquifers and enrichment of novel symbionts in the deep terrestrial subsurface.</title>
        <authorList>
            <person name="Probst A.J."/>
            <person name="Ladd B."/>
            <person name="Jarett J.K."/>
            <person name="Geller-Mcgrath D.E."/>
            <person name="Sieber C.M.K."/>
            <person name="Emerson J.B."/>
            <person name="Anantharaman K."/>
            <person name="Thomas B.C."/>
            <person name="Malmstrom R."/>
            <person name="Stieglmeier M."/>
            <person name="Klingl A."/>
            <person name="Woyke T."/>
            <person name="Ryan C.M."/>
            <person name="Banfield J.F."/>
        </authorList>
    </citation>
    <scope>NUCLEOTIDE SEQUENCE [LARGE SCALE GENOMIC DNA]</scope>
</reference>
<protein>
    <recommendedName>
        <fullName evidence="1">Sulfotransferase domain-containing protein</fullName>
    </recommendedName>
</protein>
<evidence type="ECO:0000313" key="2">
    <source>
        <dbReference type="EMBL" id="PIR93161.1"/>
    </source>
</evidence>
<dbReference type="Pfam" id="PF00685">
    <property type="entry name" value="Sulfotransfer_1"/>
    <property type="match status" value="1"/>
</dbReference>
<dbReference type="SUPFAM" id="SSF52540">
    <property type="entry name" value="P-loop containing nucleoside triphosphate hydrolases"/>
    <property type="match status" value="1"/>
</dbReference>
<name>A0A2H0V238_9BACT</name>
<dbReference type="AlphaFoldDB" id="A0A2H0V238"/>
<feature type="domain" description="Sulfotransferase" evidence="1">
    <location>
        <begin position="152"/>
        <end position="293"/>
    </location>
</feature>
<dbReference type="GO" id="GO:0008146">
    <property type="term" value="F:sulfotransferase activity"/>
    <property type="evidence" value="ECO:0007669"/>
    <property type="project" value="InterPro"/>
</dbReference>
<comment type="caution">
    <text evidence="2">The sequence shown here is derived from an EMBL/GenBank/DDBJ whole genome shotgun (WGS) entry which is preliminary data.</text>
</comment>
<proteinExistence type="predicted"/>
<evidence type="ECO:0000259" key="1">
    <source>
        <dbReference type="Pfam" id="PF00685"/>
    </source>
</evidence>
<sequence>MKKNKQQNLLGRRRPLVKNLLLVDGISRAGKFLLTNILSGLDGIEPVQYNAVLEHVVRLRRFNLITIPAASELLHTEVDMACYGMLIGRNMNYRRSDKSSIFNNAKYKSYLSRLKEKDGSGVLDNFYGSGLYSLFIIHESLPNIKIFLDTFPQVKIIVIQRSPADLVYSWYKRKLGQRIGKDPLMGEIPLKGKKGPLPWYIYDHQEEYYSLSGINRVIFSISTLFKLYEAAYNVLSPKNKKNILFVRYEDILSEPEAVIKTLARFLGKKILPVMKQVIKKEKLPNKKHFALKAAKMEKIKGLAAEKYYKIIMSLEKRYFGTN</sequence>
<organism evidence="2 3">
    <name type="scientific">Candidatus Falkowbacteria bacterium CG10_big_fil_rev_8_21_14_0_10_43_10</name>
    <dbReference type="NCBI Taxonomy" id="1974567"/>
    <lineage>
        <taxon>Bacteria</taxon>
        <taxon>Candidatus Falkowiibacteriota</taxon>
    </lineage>
</organism>
<dbReference type="Gene3D" id="3.40.50.300">
    <property type="entry name" value="P-loop containing nucleotide triphosphate hydrolases"/>
    <property type="match status" value="1"/>
</dbReference>
<dbReference type="Proteomes" id="UP000228626">
    <property type="component" value="Unassembled WGS sequence"/>
</dbReference>
<dbReference type="InterPro" id="IPR000863">
    <property type="entry name" value="Sulfotransferase_dom"/>
</dbReference>
<dbReference type="InterPro" id="IPR027417">
    <property type="entry name" value="P-loop_NTPase"/>
</dbReference>
<gene>
    <name evidence="2" type="ORF">COT99_02375</name>
</gene>